<dbReference type="InterPro" id="IPR023087">
    <property type="entry name" value="Flg_Motor_Flig_C"/>
</dbReference>
<keyword evidence="14" id="KW-1185">Reference proteome</keyword>
<dbReference type="Gene3D" id="1.10.220.30">
    <property type="match status" value="3"/>
</dbReference>
<dbReference type="PANTHER" id="PTHR30534:SF0">
    <property type="entry name" value="FLAGELLAR MOTOR SWITCH PROTEIN FLIG"/>
    <property type="match status" value="1"/>
</dbReference>
<dbReference type="PIRSF" id="PIRSF003161">
    <property type="entry name" value="FliG"/>
    <property type="match status" value="1"/>
</dbReference>
<evidence type="ECO:0000256" key="1">
    <source>
        <dbReference type="ARBA" id="ARBA00004117"/>
    </source>
</evidence>
<proteinExistence type="inferred from homology"/>
<evidence type="ECO:0000259" key="10">
    <source>
        <dbReference type="Pfam" id="PF01706"/>
    </source>
</evidence>
<evidence type="ECO:0000259" key="12">
    <source>
        <dbReference type="Pfam" id="PF14842"/>
    </source>
</evidence>
<dbReference type="Pfam" id="PF01706">
    <property type="entry name" value="FliG_C"/>
    <property type="match status" value="1"/>
</dbReference>
<dbReference type="InterPro" id="IPR011002">
    <property type="entry name" value="FliG_a-hlx"/>
</dbReference>
<keyword evidence="9" id="KW-0975">Bacterial flagellum</keyword>
<protein>
    <recommendedName>
        <fullName evidence="4">Flagellar motor switch protein FliG</fullName>
    </recommendedName>
</protein>
<gene>
    <name evidence="13" type="primary">fliG</name>
    <name evidence="13" type="ORF">G4L39_00520</name>
</gene>
<keyword evidence="13" id="KW-0969">Cilium</keyword>
<dbReference type="RefSeq" id="WP_165105103.1">
    <property type="nucleotide sequence ID" value="NZ_JAAKYA010000004.1"/>
</dbReference>
<reference evidence="13 14" key="1">
    <citation type="submission" date="2020-02" db="EMBL/GenBank/DDBJ databases">
        <title>Draft genome sequence of Limisphaera ngatamarikiensis NGM72.4T, a thermophilic Verrucomicrobia grouped in subdivision 3.</title>
        <authorList>
            <person name="Carere C.R."/>
            <person name="Steen J."/>
            <person name="Hugenholtz P."/>
            <person name="Stott M.B."/>
        </authorList>
    </citation>
    <scope>NUCLEOTIDE SEQUENCE [LARGE SCALE GENOMIC DNA]</scope>
    <source>
        <strain evidence="13 14">NGM72.4</strain>
    </source>
</reference>
<dbReference type="Pfam" id="PF14841">
    <property type="entry name" value="FliG_M"/>
    <property type="match status" value="1"/>
</dbReference>
<evidence type="ECO:0000256" key="6">
    <source>
        <dbReference type="ARBA" id="ARBA00022500"/>
    </source>
</evidence>
<comment type="caution">
    <text evidence="13">The sequence shown here is derived from an EMBL/GenBank/DDBJ whole genome shotgun (WGS) entry which is preliminary data.</text>
</comment>
<keyword evidence="13" id="KW-0966">Cell projection</keyword>
<dbReference type="SUPFAM" id="SSF48029">
    <property type="entry name" value="FliG"/>
    <property type="match status" value="2"/>
</dbReference>
<name>A0A6M1RJY8_9BACT</name>
<dbReference type="NCBIfam" id="TIGR00207">
    <property type="entry name" value="fliG"/>
    <property type="match status" value="1"/>
</dbReference>
<sequence length="351" mass="38778">MPDPAATSAPAANATQSEGMTRLQKLAALLVMMGPDNAAAILRQFPPREVEAITREMVRFTLITREQQEAILRELTPVILTAATAVTAGVETARATLEKALGSFKASDILGRIAPSRPVPAAMQDLTEMDPRNVANLIRDEHPQTIAFVISHLPPEKAAQVVNLLRPEQRDQVIERLAMLAPTPVEVTEKVAEVINAKLGVKQTRALTQTGGVTTAADILNAMDKEVSRSLLASLEERNPDLCMAIRKKMFTFEDLRRLDNQAIQRILREIEMRDLVLALKKASEPLKQLILSNISRRAAETVREEMAFLGHVKLRDIEAAQFRIIDVVRKLEAEGEIDLDVENTPEDVVV</sequence>
<dbReference type="EMBL" id="JAAKYA010000004">
    <property type="protein sequence ID" value="NGO37889.1"/>
    <property type="molecule type" value="Genomic_DNA"/>
</dbReference>
<evidence type="ECO:0000313" key="14">
    <source>
        <dbReference type="Proteomes" id="UP000477311"/>
    </source>
</evidence>
<feature type="domain" description="Flagellar motor switch protein FliG middle" evidence="11">
    <location>
        <begin position="131"/>
        <end position="200"/>
    </location>
</feature>
<keyword evidence="13" id="KW-0282">Flagellum</keyword>
<evidence type="ECO:0000313" key="13">
    <source>
        <dbReference type="EMBL" id="NGO37889.1"/>
    </source>
</evidence>
<evidence type="ECO:0000256" key="3">
    <source>
        <dbReference type="ARBA" id="ARBA00010299"/>
    </source>
</evidence>
<evidence type="ECO:0000259" key="11">
    <source>
        <dbReference type="Pfam" id="PF14841"/>
    </source>
</evidence>
<keyword evidence="8" id="KW-0472">Membrane</keyword>
<dbReference type="PRINTS" id="PR00954">
    <property type="entry name" value="FLGMOTORFLIG"/>
</dbReference>
<organism evidence="13 14">
    <name type="scientific">Limisphaera ngatamarikiensis</name>
    <dbReference type="NCBI Taxonomy" id="1324935"/>
    <lineage>
        <taxon>Bacteria</taxon>
        <taxon>Pseudomonadati</taxon>
        <taxon>Verrucomicrobiota</taxon>
        <taxon>Verrucomicrobiia</taxon>
        <taxon>Limisphaerales</taxon>
        <taxon>Limisphaeraceae</taxon>
        <taxon>Limisphaera</taxon>
    </lineage>
</organism>
<dbReference type="Proteomes" id="UP000477311">
    <property type="component" value="Unassembled WGS sequence"/>
</dbReference>
<evidence type="ECO:0000256" key="5">
    <source>
        <dbReference type="ARBA" id="ARBA00022475"/>
    </source>
</evidence>
<evidence type="ECO:0000256" key="8">
    <source>
        <dbReference type="ARBA" id="ARBA00023136"/>
    </source>
</evidence>
<evidence type="ECO:0000256" key="7">
    <source>
        <dbReference type="ARBA" id="ARBA00022779"/>
    </source>
</evidence>
<dbReference type="Pfam" id="PF14842">
    <property type="entry name" value="FliG_N"/>
    <property type="match status" value="1"/>
</dbReference>
<dbReference type="InterPro" id="IPR028263">
    <property type="entry name" value="FliG_N"/>
</dbReference>
<dbReference type="GO" id="GO:0071973">
    <property type="term" value="P:bacterial-type flagellum-dependent cell motility"/>
    <property type="evidence" value="ECO:0007669"/>
    <property type="project" value="InterPro"/>
</dbReference>
<keyword evidence="7" id="KW-0283">Flagellar rotation</keyword>
<dbReference type="AlphaFoldDB" id="A0A6M1RJY8"/>
<feature type="domain" description="Flagellar motor switch protein FliG C-terminal" evidence="10">
    <location>
        <begin position="234"/>
        <end position="340"/>
    </location>
</feature>
<keyword evidence="5" id="KW-1003">Cell membrane</keyword>
<dbReference type="InterPro" id="IPR000090">
    <property type="entry name" value="Flg_Motor_Flig"/>
</dbReference>
<evidence type="ECO:0000256" key="4">
    <source>
        <dbReference type="ARBA" id="ARBA00021870"/>
    </source>
</evidence>
<dbReference type="InterPro" id="IPR032779">
    <property type="entry name" value="FliG_M"/>
</dbReference>
<feature type="domain" description="Flagellar motor switch protein FliG N-terminal" evidence="12">
    <location>
        <begin position="20"/>
        <end position="116"/>
    </location>
</feature>
<comment type="similarity">
    <text evidence="3">Belongs to the FliG family.</text>
</comment>
<dbReference type="GO" id="GO:0006935">
    <property type="term" value="P:chemotaxis"/>
    <property type="evidence" value="ECO:0007669"/>
    <property type="project" value="UniProtKB-KW"/>
</dbReference>
<keyword evidence="6" id="KW-0145">Chemotaxis</keyword>
<comment type="subcellular location">
    <subcellularLocation>
        <location evidence="1">Bacterial flagellum basal body</location>
    </subcellularLocation>
    <subcellularLocation>
        <location evidence="2">Cell membrane</location>
        <topology evidence="2">Peripheral membrane protein</topology>
        <orientation evidence="2">Cytoplasmic side</orientation>
    </subcellularLocation>
</comment>
<accession>A0A6M1RJY8</accession>
<dbReference type="GO" id="GO:0009425">
    <property type="term" value="C:bacterial-type flagellum basal body"/>
    <property type="evidence" value="ECO:0007669"/>
    <property type="project" value="UniProtKB-SubCell"/>
</dbReference>
<dbReference type="GO" id="GO:0005886">
    <property type="term" value="C:plasma membrane"/>
    <property type="evidence" value="ECO:0007669"/>
    <property type="project" value="UniProtKB-SubCell"/>
</dbReference>
<dbReference type="PANTHER" id="PTHR30534">
    <property type="entry name" value="FLAGELLAR MOTOR SWITCH PROTEIN FLIG"/>
    <property type="match status" value="1"/>
</dbReference>
<dbReference type="GO" id="GO:0003774">
    <property type="term" value="F:cytoskeletal motor activity"/>
    <property type="evidence" value="ECO:0007669"/>
    <property type="project" value="InterPro"/>
</dbReference>
<evidence type="ECO:0000256" key="2">
    <source>
        <dbReference type="ARBA" id="ARBA00004413"/>
    </source>
</evidence>
<evidence type="ECO:0000256" key="9">
    <source>
        <dbReference type="ARBA" id="ARBA00023143"/>
    </source>
</evidence>